<keyword evidence="3 5" id="KW-1133">Transmembrane helix</keyword>
<feature type="domain" description="O-antigen ligase-related" evidence="6">
    <location>
        <begin position="341"/>
        <end position="490"/>
    </location>
</feature>
<feature type="transmembrane region" description="Helical" evidence="5">
    <location>
        <begin position="199"/>
        <end position="221"/>
    </location>
</feature>
<dbReference type="Proteomes" id="UP000315349">
    <property type="component" value="Chromosome"/>
</dbReference>
<dbReference type="InterPro" id="IPR007016">
    <property type="entry name" value="O-antigen_ligase-rel_domated"/>
</dbReference>
<organism evidence="7 8">
    <name type="scientific">Planctopirus ephydatiae</name>
    <dbReference type="NCBI Taxonomy" id="2528019"/>
    <lineage>
        <taxon>Bacteria</taxon>
        <taxon>Pseudomonadati</taxon>
        <taxon>Planctomycetota</taxon>
        <taxon>Planctomycetia</taxon>
        <taxon>Planctomycetales</taxon>
        <taxon>Planctomycetaceae</taxon>
        <taxon>Planctopirus</taxon>
    </lineage>
</organism>
<feature type="transmembrane region" description="Helical" evidence="5">
    <location>
        <begin position="484"/>
        <end position="506"/>
    </location>
</feature>
<feature type="transmembrane region" description="Helical" evidence="5">
    <location>
        <begin position="557"/>
        <end position="576"/>
    </location>
</feature>
<feature type="transmembrane region" description="Helical" evidence="5">
    <location>
        <begin position="290"/>
        <end position="313"/>
    </location>
</feature>
<evidence type="ECO:0000256" key="1">
    <source>
        <dbReference type="ARBA" id="ARBA00004141"/>
    </source>
</evidence>
<dbReference type="EMBL" id="CP036299">
    <property type="protein sequence ID" value="QDV31276.1"/>
    <property type="molecule type" value="Genomic_DNA"/>
</dbReference>
<evidence type="ECO:0000256" key="5">
    <source>
        <dbReference type="SAM" id="Phobius"/>
    </source>
</evidence>
<feature type="transmembrane region" description="Helical" evidence="5">
    <location>
        <begin position="79"/>
        <end position="96"/>
    </location>
</feature>
<keyword evidence="2 5" id="KW-0812">Transmembrane</keyword>
<feature type="transmembrane region" description="Helical" evidence="5">
    <location>
        <begin position="138"/>
        <end position="159"/>
    </location>
</feature>
<comment type="subcellular location">
    <subcellularLocation>
        <location evidence="1">Membrane</location>
        <topology evidence="1">Multi-pass membrane protein</topology>
    </subcellularLocation>
</comment>
<dbReference type="OrthoDB" id="274640at2"/>
<protein>
    <submittedName>
        <fullName evidence="7">O-Antigen ligase</fullName>
    </submittedName>
</protein>
<feature type="transmembrane region" description="Helical" evidence="5">
    <location>
        <begin position="333"/>
        <end position="350"/>
    </location>
</feature>
<evidence type="ECO:0000256" key="4">
    <source>
        <dbReference type="ARBA" id="ARBA00023136"/>
    </source>
</evidence>
<feature type="transmembrane region" description="Helical" evidence="5">
    <location>
        <begin position="690"/>
        <end position="712"/>
    </location>
</feature>
<keyword evidence="8" id="KW-1185">Reference proteome</keyword>
<dbReference type="InterPro" id="IPR051533">
    <property type="entry name" value="WaaL-like"/>
</dbReference>
<feature type="transmembrane region" description="Helical" evidence="5">
    <location>
        <begin position="388"/>
        <end position="409"/>
    </location>
</feature>
<evidence type="ECO:0000313" key="7">
    <source>
        <dbReference type="EMBL" id="QDV31276.1"/>
    </source>
</evidence>
<dbReference type="GO" id="GO:0016020">
    <property type="term" value="C:membrane"/>
    <property type="evidence" value="ECO:0007669"/>
    <property type="project" value="UniProtKB-SubCell"/>
</dbReference>
<accession>A0A518GRQ5</accession>
<evidence type="ECO:0000256" key="2">
    <source>
        <dbReference type="ARBA" id="ARBA00022692"/>
    </source>
</evidence>
<evidence type="ECO:0000313" key="8">
    <source>
        <dbReference type="Proteomes" id="UP000315349"/>
    </source>
</evidence>
<sequence>MPSWRTMAFSIQSLLFGEQAIPVRADLETRQSAGWMWMSARGKKPVVETRRAGTSTGQRMVQDAGGRGLVEPSRWQDRVAGWLVVLLACLFFARFWTPPEAAVMGESLWLAILSMATSALLLILLPKTEPVSRAWRSGYVWGLLLLTAGQVAGTIHVWLAQGDRRAAANLLIEFFSLAMGACVLWRLAPRLPERVGHVISLNAIWPFVITTLLSMSVLGLYQHEIGLPAISGRYIKAIQELDRLEGLQERSAEEESKISQLRQKLESDGIPSELHARRAFFQRLTSSEPYGFCALANTFAAVLLVLLILSLFAWPEVTQQRTMWSWPDLSRPFTWMLVAAWLLGGWTLLLTKSRTAVLALAVTMLLLAVRPLVSQWKAVGNLRVSSRSWLWIFGAGTGAIVLLVGLVAWRGGLDLEVITEAPKSLRYRLEYWVATLQMLADHPWFGVGPGNFRSVYLSYKLPSSSEEIADPHNMVLEAWSSGGVLSLAGLLVLAGTGLFALGNGLLTSSSGVNAQTSAEGFCVPNSPAIHLPAQWPMWAGAGSLAIAWWGRFLLDGVFDDALIVFGVFWTGLYLIIDRWGWNSSKKAETADESPAAPQELRADRDARGFAHSWGDLAFPAAAFALGVNLLAAGGFGMAAILGLWLLLITLSTWPVGAAVTQMREPKEFQAVKAGFGEDLISSCFVWASRLLPGAMVLVIVLSIWWTWPVWMVSQGRIQMSARPVTTRGAAIREMVKLAELDEWSPSLAETAGMAWFSNAESSTEWANGEKWMKSASQRDFHSYRPHEQLARAYFERAVSSPAERQIFAEKAVESFGEANRRYRSSSRLLAGAAEALALAGQRKQASIQANLALEQDELNRQLGHSDRVLPEEVVERLKRLQSEKLDEDPLNKGRVQ</sequence>
<keyword evidence="7" id="KW-0436">Ligase</keyword>
<feature type="transmembrane region" description="Helical" evidence="5">
    <location>
        <begin position="357"/>
        <end position="376"/>
    </location>
</feature>
<gene>
    <name evidence="7" type="ORF">Spb1_32200</name>
</gene>
<feature type="transmembrane region" description="Helical" evidence="5">
    <location>
        <begin position="166"/>
        <end position="187"/>
    </location>
</feature>
<dbReference type="RefSeq" id="WP_145301919.1">
    <property type="nucleotide sequence ID" value="NZ_CP036299.1"/>
</dbReference>
<evidence type="ECO:0000259" key="6">
    <source>
        <dbReference type="Pfam" id="PF04932"/>
    </source>
</evidence>
<feature type="transmembrane region" description="Helical" evidence="5">
    <location>
        <begin position="108"/>
        <end position="126"/>
    </location>
</feature>
<evidence type="ECO:0000256" key="3">
    <source>
        <dbReference type="ARBA" id="ARBA00022989"/>
    </source>
</evidence>
<dbReference type="PANTHER" id="PTHR37422:SF13">
    <property type="entry name" value="LIPOPOLYSACCHARIDE BIOSYNTHESIS PROTEIN PA4999-RELATED"/>
    <property type="match status" value="1"/>
</dbReference>
<reference evidence="7 8" key="1">
    <citation type="submission" date="2019-02" db="EMBL/GenBank/DDBJ databases">
        <title>Deep-cultivation of Planctomycetes and their phenomic and genomic characterization uncovers novel biology.</title>
        <authorList>
            <person name="Wiegand S."/>
            <person name="Jogler M."/>
            <person name="Boedeker C."/>
            <person name="Pinto D."/>
            <person name="Vollmers J."/>
            <person name="Rivas-Marin E."/>
            <person name="Kohn T."/>
            <person name="Peeters S.H."/>
            <person name="Heuer A."/>
            <person name="Rast P."/>
            <person name="Oberbeckmann S."/>
            <person name="Bunk B."/>
            <person name="Jeske O."/>
            <person name="Meyerdierks A."/>
            <person name="Storesund J.E."/>
            <person name="Kallscheuer N."/>
            <person name="Luecker S."/>
            <person name="Lage O.M."/>
            <person name="Pohl T."/>
            <person name="Merkel B.J."/>
            <person name="Hornburger P."/>
            <person name="Mueller R.-W."/>
            <person name="Bruemmer F."/>
            <person name="Labrenz M."/>
            <person name="Spormann A.M."/>
            <person name="Op den Camp H."/>
            <person name="Overmann J."/>
            <person name="Amann R."/>
            <person name="Jetten M.S.M."/>
            <person name="Mascher T."/>
            <person name="Medema M.H."/>
            <person name="Devos D.P."/>
            <person name="Kaster A.-K."/>
            <person name="Ovreas L."/>
            <person name="Rohde M."/>
            <person name="Galperin M.Y."/>
            <person name="Jogler C."/>
        </authorList>
    </citation>
    <scope>NUCLEOTIDE SEQUENCE [LARGE SCALE GENOMIC DNA]</scope>
    <source>
        <strain evidence="7 8">Spb1</strain>
    </source>
</reference>
<dbReference type="GO" id="GO:0016874">
    <property type="term" value="F:ligase activity"/>
    <property type="evidence" value="ECO:0007669"/>
    <property type="project" value="UniProtKB-KW"/>
</dbReference>
<proteinExistence type="predicted"/>
<dbReference type="KEGG" id="peh:Spb1_32200"/>
<keyword evidence="4 5" id="KW-0472">Membrane</keyword>
<dbReference type="AlphaFoldDB" id="A0A518GRQ5"/>
<dbReference type="PANTHER" id="PTHR37422">
    <property type="entry name" value="TEICHURONIC ACID BIOSYNTHESIS PROTEIN TUAE"/>
    <property type="match status" value="1"/>
</dbReference>
<feature type="transmembrane region" description="Helical" evidence="5">
    <location>
        <begin position="616"/>
        <end position="647"/>
    </location>
</feature>
<dbReference type="Pfam" id="PF04932">
    <property type="entry name" value="Wzy_C"/>
    <property type="match status" value="1"/>
</dbReference>
<name>A0A518GRQ5_9PLAN</name>